<evidence type="ECO:0000313" key="3">
    <source>
        <dbReference type="Proteomes" id="UP001156831"/>
    </source>
</evidence>
<keyword evidence="1" id="KW-0732">Signal</keyword>
<name>A0ABT6JM21_9GAMM</name>
<sequence>MTPLVRVILLLLLCLGAGRADAIAPWQGLRHGMTQEQVRQRFPQAQVPGEPAVLADGAFEGLRLEGIELAGRPATAAFYFGHDGLVQVDATLDDRPARAVGMQVFEAIARDLTATHGQPHAQEWTHAPWQRRRMEWRVERVPLRALYTDMGETSLVKVIWQARVPEAPEGPRLDSPTMNGPSGR</sequence>
<organism evidence="2 3">
    <name type="scientific">Luteimonas rhizosphaericola</name>
    <dbReference type="NCBI Taxonomy" id="3042024"/>
    <lineage>
        <taxon>Bacteria</taxon>
        <taxon>Pseudomonadati</taxon>
        <taxon>Pseudomonadota</taxon>
        <taxon>Gammaproteobacteria</taxon>
        <taxon>Lysobacterales</taxon>
        <taxon>Lysobacteraceae</taxon>
        <taxon>Luteimonas</taxon>
    </lineage>
</organism>
<dbReference type="Proteomes" id="UP001156831">
    <property type="component" value="Unassembled WGS sequence"/>
</dbReference>
<feature type="chain" id="PRO_5046036974" evidence="1">
    <location>
        <begin position="23"/>
        <end position="184"/>
    </location>
</feature>
<comment type="caution">
    <text evidence="2">The sequence shown here is derived from an EMBL/GenBank/DDBJ whole genome shotgun (WGS) entry which is preliminary data.</text>
</comment>
<proteinExistence type="predicted"/>
<evidence type="ECO:0000313" key="2">
    <source>
        <dbReference type="EMBL" id="MDH5831659.1"/>
    </source>
</evidence>
<evidence type="ECO:0000256" key="1">
    <source>
        <dbReference type="SAM" id="SignalP"/>
    </source>
</evidence>
<protein>
    <submittedName>
        <fullName evidence="2">Uncharacterized protein</fullName>
    </submittedName>
</protein>
<keyword evidence="3" id="KW-1185">Reference proteome</keyword>
<dbReference type="RefSeq" id="WP_280602619.1">
    <property type="nucleotide sequence ID" value="NZ_JARXRN010000028.1"/>
</dbReference>
<feature type="signal peptide" evidence="1">
    <location>
        <begin position="1"/>
        <end position="22"/>
    </location>
</feature>
<gene>
    <name evidence="2" type="ORF">QFW80_14140</name>
</gene>
<accession>A0ABT6JM21</accession>
<reference evidence="2 3" key="1">
    <citation type="submission" date="2023-04" db="EMBL/GenBank/DDBJ databases">
        <title>Luteimonas sp. M1R5S18.</title>
        <authorList>
            <person name="Sun J.-Q."/>
        </authorList>
    </citation>
    <scope>NUCLEOTIDE SEQUENCE [LARGE SCALE GENOMIC DNA]</scope>
    <source>
        <strain evidence="2 3">M1R5S18</strain>
    </source>
</reference>
<dbReference type="EMBL" id="JARXRN010000028">
    <property type="protein sequence ID" value="MDH5831659.1"/>
    <property type="molecule type" value="Genomic_DNA"/>
</dbReference>